<keyword evidence="1" id="KW-0560">Oxidoreductase</keyword>
<dbReference type="InterPro" id="IPR036291">
    <property type="entry name" value="NAD(P)-bd_dom_sf"/>
</dbReference>
<keyword evidence="5" id="KW-1185">Reference proteome</keyword>
<name>A0A7Z7LE80_9BACT</name>
<sequence length="362" mass="39578">MKIAVIGAGNGGQALAAVLAMRGNEVALYNRSQSRIQPILKSKKLKVEGESGGTARLKYVGTDMEKAVSDAELIMVVVPAFAHAEVARKLSKFISEGQIIILNPGRTGGALEFDKILKECGVRNKAILAEAQTFLFASRISGPGMVRIFRIKNAVPVSVLPSKDNELLMPVISDVIPEFTLADNVLYTSFNNIGAIFHPGAIIMNAGWIESTHGDFQFYLDGISPAVARVLEEVDRERCEVTSKLGVQAMGAREWLDYAYDARGEDLYNAIHNNEGYRGIMAPISMENRYIIEDVPMSLVPMSCFGKKLGVDTKTMDSVINIAGAIMGKDFWKEGRNIERLGAKDMSVEDLWHYVEKGNGDG</sequence>
<feature type="domain" description="Opine dehydrogenase" evidence="3">
    <location>
        <begin position="182"/>
        <end position="327"/>
    </location>
</feature>
<dbReference type="AlphaFoldDB" id="A0A7Z7LE80"/>
<dbReference type="EMBL" id="LS974202">
    <property type="protein sequence ID" value="SSC12394.1"/>
    <property type="molecule type" value="Genomic_DNA"/>
</dbReference>
<gene>
    <name evidence="4" type="ORF">MESINF_0945</name>
</gene>
<dbReference type="InterPro" id="IPR003421">
    <property type="entry name" value="Opine_DH"/>
</dbReference>
<dbReference type="SUPFAM" id="SSF51735">
    <property type="entry name" value="NAD(P)-binding Rossmann-fold domains"/>
    <property type="match status" value="1"/>
</dbReference>
<dbReference type="RefSeq" id="WP_169698728.1">
    <property type="nucleotide sequence ID" value="NZ_LS974202.1"/>
</dbReference>
<evidence type="ECO:0000259" key="3">
    <source>
        <dbReference type="Pfam" id="PF02317"/>
    </source>
</evidence>
<dbReference type="GO" id="GO:0016616">
    <property type="term" value="F:oxidoreductase activity, acting on the CH-OH group of donors, NAD or NADP as acceptor"/>
    <property type="evidence" value="ECO:0007669"/>
    <property type="project" value="InterPro"/>
</dbReference>
<dbReference type="Gene3D" id="1.10.1040.10">
    <property type="entry name" value="N-(1-d-carboxylethyl)-l-norvaline Dehydrogenase, domain 2"/>
    <property type="match status" value="1"/>
</dbReference>
<dbReference type="Gene3D" id="3.40.50.720">
    <property type="entry name" value="NAD(P)-binding Rossmann-like Domain"/>
    <property type="match status" value="1"/>
</dbReference>
<dbReference type="Proteomes" id="UP000250796">
    <property type="component" value="Chromosome MESINF"/>
</dbReference>
<organism evidence="4 5">
    <name type="scientific">Mesotoga infera</name>
    <dbReference type="NCBI Taxonomy" id="1236046"/>
    <lineage>
        <taxon>Bacteria</taxon>
        <taxon>Thermotogati</taxon>
        <taxon>Thermotogota</taxon>
        <taxon>Thermotogae</taxon>
        <taxon>Kosmotogales</taxon>
        <taxon>Kosmotogaceae</taxon>
        <taxon>Mesotoga</taxon>
    </lineage>
</organism>
<feature type="domain" description="Glycerol-3-phosphate dehydrogenase NAD-dependent N-terminal" evidence="2">
    <location>
        <begin position="2"/>
        <end position="101"/>
    </location>
</feature>
<evidence type="ECO:0000259" key="2">
    <source>
        <dbReference type="Pfam" id="PF01210"/>
    </source>
</evidence>
<proteinExistence type="predicted"/>
<dbReference type="Pfam" id="PF02317">
    <property type="entry name" value="Octopine_DH"/>
    <property type="match status" value="1"/>
</dbReference>
<evidence type="ECO:0000313" key="4">
    <source>
        <dbReference type="EMBL" id="SSC12394.1"/>
    </source>
</evidence>
<dbReference type="KEGG" id="minf:MESINF_0945"/>
<dbReference type="SUPFAM" id="SSF48179">
    <property type="entry name" value="6-phosphogluconate dehydrogenase C-terminal domain-like"/>
    <property type="match status" value="1"/>
</dbReference>
<protein>
    <submittedName>
        <fullName evidence="4">Glycerol-3-phosphate dehydrogenase</fullName>
    </submittedName>
</protein>
<evidence type="ECO:0000313" key="5">
    <source>
        <dbReference type="Proteomes" id="UP000250796"/>
    </source>
</evidence>
<dbReference type="GO" id="GO:0046168">
    <property type="term" value="P:glycerol-3-phosphate catabolic process"/>
    <property type="evidence" value="ECO:0007669"/>
    <property type="project" value="InterPro"/>
</dbReference>
<dbReference type="InterPro" id="IPR008927">
    <property type="entry name" value="6-PGluconate_DH-like_C_sf"/>
</dbReference>
<dbReference type="Pfam" id="PF01210">
    <property type="entry name" value="NAD_Gly3P_dh_N"/>
    <property type="match status" value="1"/>
</dbReference>
<reference evidence="4 5" key="1">
    <citation type="submission" date="2017-01" db="EMBL/GenBank/DDBJ databases">
        <authorList>
            <person name="Erauso G."/>
        </authorList>
    </citation>
    <scope>NUCLEOTIDE SEQUENCE [LARGE SCALE GENOMIC DNA]</scope>
    <source>
        <strain evidence="4">MESINF1</strain>
    </source>
</reference>
<dbReference type="PANTHER" id="PTHR38015">
    <property type="entry name" value="BLR6086 PROTEIN"/>
    <property type="match status" value="1"/>
</dbReference>
<dbReference type="GO" id="GO:0051287">
    <property type="term" value="F:NAD binding"/>
    <property type="evidence" value="ECO:0007669"/>
    <property type="project" value="InterPro"/>
</dbReference>
<accession>A0A7Z7LE80</accession>
<dbReference type="InterPro" id="IPR051729">
    <property type="entry name" value="Opine/Lysopine_DH"/>
</dbReference>
<dbReference type="PANTHER" id="PTHR38015:SF1">
    <property type="entry name" value="OPINE DEHYDROGENASE DOMAIN-CONTAINING PROTEIN"/>
    <property type="match status" value="1"/>
</dbReference>
<dbReference type="InterPro" id="IPR011128">
    <property type="entry name" value="G3P_DH_NAD-dep_N"/>
</dbReference>
<evidence type="ECO:0000256" key="1">
    <source>
        <dbReference type="ARBA" id="ARBA00023002"/>
    </source>
</evidence>
<dbReference type="InterPro" id="IPR013328">
    <property type="entry name" value="6PGD_dom2"/>
</dbReference>